<name>A6IRW0_RAT</name>
<dbReference type="Proteomes" id="UP000234681">
    <property type="component" value="Chromosome 11"/>
</dbReference>
<evidence type="ECO:0000313" key="2">
    <source>
        <dbReference type="Proteomes" id="UP000234681"/>
    </source>
</evidence>
<sequence>MLLWGKRWEQLQLCNQANGALPGREAEGLPRLLSTRAKWLAGLWTQLTAALRPHQRSFPVQQTMASEKSHNWSGAEKCQWSAQLQTPTLENHLRRKDEKILGARGG</sequence>
<evidence type="ECO:0000313" key="1">
    <source>
        <dbReference type="EMBL" id="EDM11463.1"/>
    </source>
</evidence>
<proteinExistence type="predicted"/>
<gene>
    <name evidence="1" type="ORF">rCG_63621</name>
</gene>
<reference evidence="2" key="1">
    <citation type="submission" date="2005-09" db="EMBL/GenBank/DDBJ databases">
        <authorList>
            <person name="Mural R.J."/>
            <person name="Li P.W."/>
            <person name="Adams M.D."/>
            <person name="Amanatides P.G."/>
            <person name="Baden-Tillson H."/>
            <person name="Barnstead M."/>
            <person name="Chin S.H."/>
            <person name="Dew I."/>
            <person name="Evans C.A."/>
            <person name="Ferriera S."/>
            <person name="Flanigan M."/>
            <person name="Fosler C."/>
            <person name="Glodek A."/>
            <person name="Gu Z."/>
            <person name="Holt R.A."/>
            <person name="Jennings D."/>
            <person name="Kraft C.L."/>
            <person name="Lu F."/>
            <person name="Nguyen T."/>
            <person name="Nusskern D.R."/>
            <person name="Pfannkoch C.M."/>
            <person name="Sitter C."/>
            <person name="Sutton G.G."/>
            <person name="Venter J.C."/>
            <person name="Wang Z."/>
            <person name="Woodage T."/>
            <person name="Zheng X.H."/>
            <person name="Zhong F."/>
        </authorList>
    </citation>
    <scope>NUCLEOTIDE SEQUENCE [LARGE SCALE GENOMIC DNA]</scope>
    <source>
        <strain>BN</strain>
        <strain evidence="2">Sprague-Dawley</strain>
    </source>
</reference>
<organism evidence="1 2">
    <name type="scientific">Rattus norvegicus</name>
    <name type="common">Rat</name>
    <dbReference type="NCBI Taxonomy" id="10116"/>
    <lineage>
        <taxon>Eukaryota</taxon>
        <taxon>Metazoa</taxon>
        <taxon>Chordata</taxon>
        <taxon>Craniata</taxon>
        <taxon>Vertebrata</taxon>
        <taxon>Euteleostomi</taxon>
        <taxon>Mammalia</taxon>
        <taxon>Eutheria</taxon>
        <taxon>Euarchontoglires</taxon>
        <taxon>Glires</taxon>
        <taxon>Rodentia</taxon>
        <taxon>Myomorpha</taxon>
        <taxon>Muroidea</taxon>
        <taxon>Muridae</taxon>
        <taxon>Murinae</taxon>
        <taxon>Rattus</taxon>
    </lineage>
</organism>
<dbReference type="EMBL" id="CH473967">
    <property type="protein sequence ID" value="EDM11463.1"/>
    <property type="molecule type" value="Genomic_DNA"/>
</dbReference>
<dbReference type="AlphaFoldDB" id="A6IRW0"/>
<protein>
    <submittedName>
        <fullName evidence="1">RCG63621</fullName>
    </submittedName>
</protein>
<accession>A6IRW0</accession>